<reference evidence="1 2" key="1">
    <citation type="submission" date="2020-07" db="EMBL/GenBank/DDBJ databases">
        <title>Sequencing the genomes of 1000 actinobacteria strains.</title>
        <authorList>
            <person name="Klenk H.-P."/>
        </authorList>
    </citation>
    <scope>NUCLEOTIDE SEQUENCE [LARGE SCALE GENOMIC DNA]</scope>
    <source>
        <strain evidence="1 2">DSM 45278</strain>
    </source>
</reference>
<organism evidence="1 2">
    <name type="scientific">Nocardiopsis sinuspersici</name>
    <dbReference type="NCBI Taxonomy" id="501010"/>
    <lineage>
        <taxon>Bacteria</taxon>
        <taxon>Bacillati</taxon>
        <taxon>Actinomycetota</taxon>
        <taxon>Actinomycetes</taxon>
        <taxon>Streptosporangiales</taxon>
        <taxon>Nocardiopsidaceae</taxon>
        <taxon>Nocardiopsis</taxon>
    </lineage>
</organism>
<dbReference type="RefSeq" id="WP_179811046.1">
    <property type="nucleotide sequence ID" value="NZ_JACCHL010000001.1"/>
</dbReference>
<evidence type="ECO:0000313" key="2">
    <source>
        <dbReference type="Proteomes" id="UP000584931"/>
    </source>
</evidence>
<dbReference type="AlphaFoldDB" id="A0A7Y9XFC9"/>
<gene>
    <name evidence="1" type="ORF">HNR06_004257</name>
</gene>
<accession>A0A7Y9XFC9</accession>
<evidence type="ECO:0000313" key="1">
    <source>
        <dbReference type="EMBL" id="NYH54668.1"/>
    </source>
</evidence>
<comment type="caution">
    <text evidence="1">The sequence shown here is derived from an EMBL/GenBank/DDBJ whole genome shotgun (WGS) entry which is preliminary data.</text>
</comment>
<dbReference type="Proteomes" id="UP000584931">
    <property type="component" value="Unassembled WGS sequence"/>
</dbReference>
<dbReference type="EMBL" id="JACCHL010000001">
    <property type="protein sequence ID" value="NYH54668.1"/>
    <property type="molecule type" value="Genomic_DNA"/>
</dbReference>
<protein>
    <submittedName>
        <fullName evidence="1">Uncharacterized protein</fullName>
    </submittedName>
</protein>
<name>A0A7Y9XFC9_9ACTN</name>
<sequence length="72" mass="7700">MELELLAKDPASGGKGCPSVYISDTGEFVVQGVGLDPDDWAKVQNPLPGETAVRISPEVVIAAVERHRQRQA</sequence>
<proteinExistence type="predicted"/>